<evidence type="ECO:0000259" key="3">
    <source>
        <dbReference type="Pfam" id="PF18962"/>
    </source>
</evidence>
<evidence type="ECO:0000256" key="2">
    <source>
        <dbReference type="SAM" id="SignalP"/>
    </source>
</evidence>
<keyword evidence="5" id="KW-1185">Reference proteome</keyword>
<accession>A0A1B8TUH0</accession>
<dbReference type="NCBIfam" id="TIGR04183">
    <property type="entry name" value="Por_Secre_tail"/>
    <property type="match status" value="1"/>
</dbReference>
<reference evidence="5" key="1">
    <citation type="submission" date="2016-02" db="EMBL/GenBank/DDBJ databases">
        <title>Paenibacillus sp. LPB0068, isolated from Crassostrea gigas.</title>
        <authorList>
            <person name="Shin S.-K."/>
            <person name="Yi H."/>
        </authorList>
    </citation>
    <scope>NUCLEOTIDE SEQUENCE [LARGE SCALE GENOMIC DNA]</scope>
    <source>
        <strain evidence="5">KCTC 23969</strain>
    </source>
</reference>
<dbReference type="STRING" id="996801.BW723_04835"/>
<protein>
    <recommendedName>
        <fullName evidence="3">Secretion system C-terminal sorting domain-containing protein</fullName>
    </recommendedName>
</protein>
<keyword evidence="1 2" id="KW-0732">Signal</keyword>
<name>A0A1B8TUH0_9FLAO</name>
<dbReference type="Proteomes" id="UP000092612">
    <property type="component" value="Unassembled WGS sequence"/>
</dbReference>
<dbReference type="KEGG" id="prn:BW723_04835"/>
<evidence type="ECO:0000313" key="4">
    <source>
        <dbReference type="EMBL" id="OBY63321.1"/>
    </source>
</evidence>
<comment type="caution">
    <text evidence="4">The sequence shown here is derived from an EMBL/GenBank/DDBJ whole genome shotgun (WGS) entry which is preliminary data.</text>
</comment>
<feature type="domain" description="Secretion system C-terminal sorting" evidence="3">
    <location>
        <begin position="351"/>
        <end position="429"/>
    </location>
</feature>
<gene>
    <name evidence="4" type="ORF">LPB301_10875</name>
</gene>
<sequence length="431" mass="48533">MKTMKTKLHALIIMLLTINSVSAQKTTANVSMGGGYSNASYYKLSTKTEVNFSDFSWDIAFLRTSATQFGIRINDNQAYNVFEASNDLNDWDTIDLANEANWTRLHNSLETWTKGAFDNGSATYGWGEYNPSNHHVEGTVIFVIKFNDGRFVKFINEDYFGGYTFKYSTWNSGSSTWGEDKTVTIPNTNNPENRFNYYSIKNGEEVIAEPAMSDWDLKFTRYITEIPNADDVSGFDAKAGGSYYLVRGSLLNEDLEVAINDEPDGTATNPSLTYATEINAIGRKWAKVKDLYTRYVDPYEIFYVKYPDNTVYRLYFTNYEGSATGNITFQFKDVTAALGINDVSDNVSFGVYPNPSIDKQINLVYDINKLTDSKNEVSIYTITGKKIFNTSLKSNSGFYNRTLDLSNIPSGIYILKFNSGNSSTSKKLVLN</sequence>
<organism evidence="4 5">
    <name type="scientific">Polaribacter reichenbachii</name>
    <dbReference type="NCBI Taxonomy" id="996801"/>
    <lineage>
        <taxon>Bacteria</taxon>
        <taxon>Pseudomonadati</taxon>
        <taxon>Bacteroidota</taxon>
        <taxon>Flavobacteriia</taxon>
        <taxon>Flavobacteriales</taxon>
        <taxon>Flavobacteriaceae</taxon>
    </lineage>
</organism>
<evidence type="ECO:0000256" key="1">
    <source>
        <dbReference type="ARBA" id="ARBA00022729"/>
    </source>
</evidence>
<proteinExistence type="predicted"/>
<dbReference type="AlphaFoldDB" id="A0A1B8TUH0"/>
<dbReference type="InterPro" id="IPR026444">
    <property type="entry name" value="Secre_tail"/>
</dbReference>
<dbReference type="EMBL" id="LSFL01000035">
    <property type="protein sequence ID" value="OBY63321.1"/>
    <property type="molecule type" value="Genomic_DNA"/>
</dbReference>
<dbReference type="OrthoDB" id="629570at2"/>
<evidence type="ECO:0000313" key="5">
    <source>
        <dbReference type="Proteomes" id="UP000092612"/>
    </source>
</evidence>
<feature type="chain" id="PRO_5008615593" description="Secretion system C-terminal sorting domain-containing protein" evidence="2">
    <location>
        <begin position="24"/>
        <end position="431"/>
    </location>
</feature>
<dbReference type="Pfam" id="PF18962">
    <property type="entry name" value="Por_Secre_tail"/>
    <property type="match status" value="1"/>
</dbReference>
<feature type="signal peptide" evidence="2">
    <location>
        <begin position="1"/>
        <end position="23"/>
    </location>
</feature>